<feature type="domain" description="P-type ATPase C-terminal" evidence="5">
    <location>
        <begin position="5"/>
        <end position="99"/>
    </location>
</feature>
<feature type="transmembrane region" description="Helical" evidence="4">
    <location>
        <begin position="74"/>
        <end position="99"/>
    </location>
</feature>
<dbReference type="AlphaFoldDB" id="A0AA38GC31"/>
<evidence type="ECO:0000256" key="2">
    <source>
        <dbReference type="ARBA" id="ARBA00022723"/>
    </source>
</evidence>
<keyword evidence="4" id="KW-0472">Membrane</keyword>
<reference evidence="6 7" key="1">
    <citation type="journal article" date="2021" name="Nat. Plants">
        <title>The Taxus genome provides insights into paclitaxel biosynthesis.</title>
        <authorList>
            <person name="Xiong X."/>
            <person name="Gou J."/>
            <person name="Liao Q."/>
            <person name="Li Y."/>
            <person name="Zhou Q."/>
            <person name="Bi G."/>
            <person name="Li C."/>
            <person name="Du R."/>
            <person name="Wang X."/>
            <person name="Sun T."/>
            <person name="Guo L."/>
            <person name="Liang H."/>
            <person name="Lu P."/>
            <person name="Wu Y."/>
            <person name="Zhang Z."/>
            <person name="Ro D.K."/>
            <person name="Shang Y."/>
            <person name="Huang S."/>
            <person name="Yan J."/>
        </authorList>
    </citation>
    <scope>NUCLEOTIDE SEQUENCE [LARGE SCALE GENOMIC DNA]</scope>
    <source>
        <strain evidence="6">Ta-2019</strain>
    </source>
</reference>
<dbReference type="GO" id="GO:0005886">
    <property type="term" value="C:plasma membrane"/>
    <property type="evidence" value="ECO:0007669"/>
    <property type="project" value="TreeGrafter"/>
</dbReference>
<gene>
    <name evidence="6" type="ORF">KI387_020414</name>
</gene>
<feature type="non-terminal residue" evidence="6">
    <location>
        <position position="100"/>
    </location>
</feature>
<evidence type="ECO:0000313" key="6">
    <source>
        <dbReference type="EMBL" id="KAH9318645.1"/>
    </source>
</evidence>
<accession>A0AA38GC31</accession>
<dbReference type="GO" id="GO:0140326">
    <property type="term" value="F:ATPase-coupled intramembrane lipid transporter activity"/>
    <property type="evidence" value="ECO:0007669"/>
    <property type="project" value="TreeGrafter"/>
</dbReference>
<feature type="transmembrane region" description="Helical" evidence="4">
    <location>
        <begin position="40"/>
        <end position="62"/>
    </location>
</feature>
<keyword evidence="7" id="KW-1185">Reference proteome</keyword>
<dbReference type="Pfam" id="PF16212">
    <property type="entry name" value="PhoLip_ATPase_C"/>
    <property type="match status" value="1"/>
</dbReference>
<dbReference type="PANTHER" id="PTHR24092:SF150">
    <property type="entry name" value="PHOSPHOLIPID-TRANSPORTING ATPASE"/>
    <property type="match status" value="1"/>
</dbReference>
<keyword evidence="2" id="KW-0479">Metal-binding</keyword>
<feature type="non-terminal residue" evidence="6">
    <location>
        <position position="1"/>
    </location>
</feature>
<evidence type="ECO:0000313" key="7">
    <source>
        <dbReference type="Proteomes" id="UP000824469"/>
    </source>
</evidence>
<evidence type="ECO:0000256" key="4">
    <source>
        <dbReference type="SAM" id="Phobius"/>
    </source>
</evidence>
<organism evidence="6 7">
    <name type="scientific">Taxus chinensis</name>
    <name type="common">Chinese yew</name>
    <name type="synonym">Taxus wallichiana var. chinensis</name>
    <dbReference type="NCBI Taxonomy" id="29808"/>
    <lineage>
        <taxon>Eukaryota</taxon>
        <taxon>Viridiplantae</taxon>
        <taxon>Streptophyta</taxon>
        <taxon>Embryophyta</taxon>
        <taxon>Tracheophyta</taxon>
        <taxon>Spermatophyta</taxon>
        <taxon>Pinopsida</taxon>
        <taxon>Pinidae</taxon>
        <taxon>Conifers II</taxon>
        <taxon>Cupressales</taxon>
        <taxon>Taxaceae</taxon>
        <taxon>Taxus</taxon>
    </lineage>
</organism>
<dbReference type="Proteomes" id="UP000824469">
    <property type="component" value="Unassembled WGS sequence"/>
</dbReference>
<dbReference type="PANTHER" id="PTHR24092">
    <property type="entry name" value="PROBABLE PHOSPHOLIPID-TRANSPORTING ATPASE"/>
    <property type="match status" value="1"/>
</dbReference>
<dbReference type="InterPro" id="IPR032630">
    <property type="entry name" value="P_typ_ATPase_c"/>
</dbReference>
<protein>
    <recommendedName>
        <fullName evidence="5">P-type ATPase C-terminal domain-containing protein</fullName>
    </recommendedName>
</protein>
<dbReference type="GO" id="GO:0045332">
    <property type="term" value="P:phospholipid translocation"/>
    <property type="evidence" value="ECO:0007669"/>
    <property type="project" value="TreeGrafter"/>
</dbReference>
<keyword evidence="4" id="KW-1133">Transmembrane helix</keyword>
<dbReference type="GO" id="GO:0046872">
    <property type="term" value="F:metal ion binding"/>
    <property type="evidence" value="ECO:0007669"/>
    <property type="project" value="UniProtKB-KW"/>
</dbReference>
<comment type="caution">
    <text evidence="6">The sequence shown here is derived from an EMBL/GenBank/DDBJ whole genome shotgun (WGS) entry which is preliminary data.</text>
</comment>
<evidence type="ECO:0000256" key="1">
    <source>
        <dbReference type="ARBA" id="ARBA00004141"/>
    </source>
</evidence>
<proteinExistence type="predicted"/>
<comment type="subcellular location">
    <subcellularLocation>
        <location evidence="1">Membrane</location>
        <topology evidence="1">Multi-pass membrane protein</topology>
    </subcellularLocation>
</comment>
<sequence>HFLLVWVAIFDQDMKSNYRLQFPPLYGQGQRNQSFTAWKISWWFINGIIQALISFSVILLSYSKYSDRENGQMVDIYSVGTTMFTSIVLIVNLQMAIAIQ</sequence>
<keyword evidence="4" id="KW-0812">Transmembrane</keyword>
<dbReference type="EMBL" id="JAHRHJ020000004">
    <property type="protein sequence ID" value="KAH9318645.1"/>
    <property type="molecule type" value="Genomic_DNA"/>
</dbReference>
<evidence type="ECO:0000256" key="3">
    <source>
        <dbReference type="ARBA" id="ARBA00022842"/>
    </source>
</evidence>
<evidence type="ECO:0000259" key="5">
    <source>
        <dbReference type="Pfam" id="PF16212"/>
    </source>
</evidence>
<keyword evidence="3" id="KW-0460">Magnesium</keyword>
<name>A0AA38GC31_TAXCH</name>